<evidence type="ECO:0000313" key="2">
    <source>
        <dbReference type="Proteomes" id="UP000326067"/>
    </source>
</evidence>
<dbReference type="AlphaFoldDB" id="A0A5E7HY32"/>
<evidence type="ECO:0000313" key="1">
    <source>
        <dbReference type="EMBL" id="VVO69094.1"/>
    </source>
</evidence>
<sequence>MDEEQKALNKQLIDAVNAHGSDLQNLNCVIAGLASQLASVAGKDGIEAARVFALQVAEGMPKNGPVRPNAKTISDFFTGHK</sequence>
<protein>
    <submittedName>
        <fullName evidence="1">Uncharacterized protein</fullName>
    </submittedName>
</protein>
<proteinExistence type="predicted"/>
<dbReference type="EMBL" id="CABVIC010000001">
    <property type="protein sequence ID" value="VVO69094.1"/>
    <property type="molecule type" value="Genomic_DNA"/>
</dbReference>
<accession>A0A5E7HY32</accession>
<gene>
    <name evidence="1" type="ORF">PS847_01210</name>
</gene>
<name>A0A5E7HY32_PSEFL</name>
<organism evidence="1 2">
    <name type="scientific">Pseudomonas fluorescens</name>
    <dbReference type="NCBI Taxonomy" id="294"/>
    <lineage>
        <taxon>Bacteria</taxon>
        <taxon>Pseudomonadati</taxon>
        <taxon>Pseudomonadota</taxon>
        <taxon>Gammaproteobacteria</taxon>
        <taxon>Pseudomonadales</taxon>
        <taxon>Pseudomonadaceae</taxon>
        <taxon>Pseudomonas</taxon>
    </lineage>
</organism>
<dbReference type="RefSeq" id="WP_122707004.1">
    <property type="nucleotide sequence ID" value="NZ_CABVIC010000001.1"/>
</dbReference>
<reference evidence="1 2" key="1">
    <citation type="submission" date="2019-09" db="EMBL/GenBank/DDBJ databases">
        <authorList>
            <person name="Chandra G."/>
            <person name="Truman W A."/>
        </authorList>
    </citation>
    <scope>NUCLEOTIDE SEQUENCE [LARGE SCALE GENOMIC DNA]</scope>
    <source>
        <strain evidence="1">PS847</strain>
    </source>
</reference>
<dbReference type="Proteomes" id="UP000326067">
    <property type="component" value="Unassembled WGS sequence"/>
</dbReference>